<organism evidence="3 4">
    <name type="scientific">Alicycliphilus denitrificans</name>
    <dbReference type="NCBI Taxonomy" id="179636"/>
    <lineage>
        <taxon>Bacteria</taxon>
        <taxon>Pseudomonadati</taxon>
        <taxon>Pseudomonadota</taxon>
        <taxon>Betaproteobacteria</taxon>
        <taxon>Burkholderiales</taxon>
        <taxon>Comamonadaceae</taxon>
        <taxon>Alicycliphilus</taxon>
    </lineage>
</organism>
<feature type="domain" description="Guanylate cyclase" evidence="2">
    <location>
        <begin position="15"/>
        <end position="130"/>
    </location>
</feature>
<dbReference type="CDD" id="cd00060">
    <property type="entry name" value="FHA"/>
    <property type="match status" value="1"/>
</dbReference>
<dbReference type="PROSITE" id="PS50125">
    <property type="entry name" value="GUANYLATE_CYCLASE_2"/>
    <property type="match status" value="1"/>
</dbReference>
<dbReference type="SMART" id="SM00240">
    <property type="entry name" value="FHA"/>
    <property type="match status" value="1"/>
</dbReference>
<dbReference type="PROSITE" id="PS50006">
    <property type="entry name" value="FHA_DOMAIN"/>
    <property type="match status" value="1"/>
</dbReference>
<dbReference type="Gene3D" id="2.60.200.20">
    <property type="match status" value="1"/>
</dbReference>
<dbReference type="CDD" id="cd07302">
    <property type="entry name" value="CHD"/>
    <property type="match status" value="1"/>
</dbReference>
<dbReference type="EMBL" id="NKDB02000002">
    <property type="protein sequence ID" value="RKJ97055.1"/>
    <property type="molecule type" value="Genomic_DNA"/>
</dbReference>
<dbReference type="Pfam" id="PF00211">
    <property type="entry name" value="Guanylate_cyc"/>
    <property type="match status" value="1"/>
</dbReference>
<gene>
    <name evidence="3" type="ORF">CE154_013755</name>
</gene>
<dbReference type="GO" id="GO:0035556">
    <property type="term" value="P:intracellular signal transduction"/>
    <property type="evidence" value="ECO:0007669"/>
    <property type="project" value="InterPro"/>
</dbReference>
<dbReference type="SUPFAM" id="SSF49879">
    <property type="entry name" value="SMAD/FHA domain"/>
    <property type="match status" value="1"/>
</dbReference>
<dbReference type="AlphaFoldDB" id="A0A3R7LFT3"/>
<proteinExistence type="predicted"/>
<accession>A0A3R7LFT3</accession>
<name>A0A3R7LFT3_9BURK</name>
<evidence type="ECO:0000313" key="3">
    <source>
        <dbReference type="EMBL" id="RKJ97055.1"/>
    </source>
</evidence>
<comment type="caution">
    <text evidence="3">The sequence shown here is derived from an EMBL/GenBank/DDBJ whole genome shotgun (WGS) entry which is preliminary data.</text>
</comment>
<dbReference type="Gene3D" id="3.30.70.1230">
    <property type="entry name" value="Nucleotide cyclase"/>
    <property type="match status" value="1"/>
</dbReference>
<evidence type="ECO:0000259" key="2">
    <source>
        <dbReference type="PROSITE" id="PS50125"/>
    </source>
</evidence>
<dbReference type="RefSeq" id="WP_094438576.1">
    <property type="nucleotide sequence ID" value="NZ_AP024172.1"/>
</dbReference>
<dbReference type="Pfam" id="PF00498">
    <property type="entry name" value="FHA"/>
    <property type="match status" value="1"/>
</dbReference>
<dbReference type="InterPro" id="IPR008984">
    <property type="entry name" value="SMAD_FHA_dom_sf"/>
</dbReference>
<feature type="domain" description="FHA" evidence="1">
    <location>
        <begin position="226"/>
        <end position="269"/>
    </location>
</feature>
<dbReference type="GO" id="GO:0004016">
    <property type="term" value="F:adenylate cyclase activity"/>
    <property type="evidence" value="ECO:0007669"/>
    <property type="project" value="UniProtKB-ARBA"/>
</dbReference>
<dbReference type="PANTHER" id="PTHR43081:SF1">
    <property type="entry name" value="ADENYLATE CYCLASE, TERMINAL-DIFFERENTIATION SPECIFIC"/>
    <property type="match status" value="1"/>
</dbReference>
<dbReference type="PANTHER" id="PTHR43081">
    <property type="entry name" value="ADENYLATE CYCLASE, TERMINAL-DIFFERENTIATION SPECIFIC-RELATED"/>
    <property type="match status" value="1"/>
</dbReference>
<dbReference type="InterPro" id="IPR001054">
    <property type="entry name" value="A/G_cyclase"/>
</dbReference>
<dbReference type="InterPro" id="IPR000253">
    <property type="entry name" value="FHA_dom"/>
</dbReference>
<evidence type="ECO:0000259" key="1">
    <source>
        <dbReference type="PROSITE" id="PS50006"/>
    </source>
</evidence>
<protein>
    <submittedName>
        <fullName evidence="3">Adenylate/guanylate cyclase domain-containing protein</fullName>
    </submittedName>
</protein>
<dbReference type="GO" id="GO:0009190">
    <property type="term" value="P:cyclic nucleotide biosynthetic process"/>
    <property type="evidence" value="ECO:0007669"/>
    <property type="project" value="InterPro"/>
</dbReference>
<dbReference type="SUPFAM" id="SSF55073">
    <property type="entry name" value="Nucleotide cyclase"/>
    <property type="match status" value="1"/>
</dbReference>
<dbReference type="InterPro" id="IPR029787">
    <property type="entry name" value="Nucleotide_cyclase"/>
</dbReference>
<reference evidence="3 4" key="1">
    <citation type="submission" date="2018-09" db="EMBL/GenBank/DDBJ databases">
        <title>Genome comparison of Alicycliphilus sp. BQ1, a polyurethanolytic bacterium, with its closest phylogenetic relatives Alicycliphilus denitrificans BC and K601, unable to attack polyurethane.</title>
        <authorList>
            <person name="Loza-Tavera H."/>
            <person name="Lozano L."/>
            <person name="Cevallos M."/>
            <person name="Maya-Lucas O."/>
            <person name="Garcia-Mena J."/>
            <person name="Hernandez J."/>
        </authorList>
    </citation>
    <scope>NUCLEOTIDE SEQUENCE [LARGE SCALE GENOMIC DNA]</scope>
    <source>
        <strain evidence="3 4">BQ1</strain>
    </source>
</reference>
<evidence type="ECO:0000313" key="4">
    <source>
        <dbReference type="Proteomes" id="UP000216225"/>
    </source>
</evidence>
<dbReference type="Proteomes" id="UP000216225">
    <property type="component" value="Unassembled WGS sequence"/>
</dbReference>
<dbReference type="InterPro" id="IPR050697">
    <property type="entry name" value="Adenylyl/Guanylyl_Cyclase_3/4"/>
</dbReference>
<sequence length="320" mass="34027">MTGMGEGPGVNSHKTVVFADMTGSTALYEALGNEGAAAVVAPLTQAMGVCIQQHGGRVVKSLGDGVLGLFAEPGDAVLAAAELMREHRQWIGPQARESHVGIHIGLASGEVVEVDGDCYGDAVNVAARLCERADDAEIWATESVVAGLRAPRGMCFVRLGHLEMRGKAEPLVTYQIEWRAENRADLTVHSELRSDLAALVADTGPAQIQLSWPGAYRLFSSMDIPVNVGRAPDSHLCIADPRVSRVHARLDWRHGAFVLTDLSSFGTWVRFEGSEAPLQLRRDSCRLIGSGEIALGVPFADASASIIGFQVSGTGARHPD</sequence>